<comment type="caution">
    <text evidence="8">Lacks conserved residue(s) required for the propagation of feature annotation.</text>
</comment>
<name>A0A2X3B7E0_9HELI</name>
<keyword evidence="3 8" id="KW-0028">Amino-acid biosynthesis</keyword>
<feature type="binding site" evidence="8">
    <location>
        <position position="226"/>
    </location>
    <ligand>
        <name>NADP(+)</name>
        <dbReference type="ChEBI" id="CHEBI:58349"/>
    </ligand>
</feature>
<reference evidence="11 12" key="1">
    <citation type="submission" date="2018-06" db="EMBL/GenBank/DDBJ databases">
        <authorList>
            <consortium name="Pathogen Informatics"/>
            <person name="Doyle S."/>
        </authorList>
    </citation>
    <scope>NUCLEOTIDE SEQUENCE [LARGE SCALE GENOMIC DNA]</scope>
    <source>
        <strain evidence="11 12">NCTC13102</strain>
    </source>
</reference>
<dbReference type="Pfam" id="PF08501">
    <property type="entry name" value="Shikimate_dh_N"/>
    <property type="match status" value="1"/>
</dbReference>
<evidence type="ECO:0000256" key="5">
    <source>
        <dbReference type="ARBA" id="ARBA00023002"/>
    </source>
</evidence>
<dbReference type="InterPro" id="IPR022893">
    <property type="entry name" value="Shikimate_DH_fam"/>
</dbReference>
<dbReference type="InterPro" id="IPR013708">
    <property type="entry name" value="Shikimate_DH-bd_N"/>
</dbReference>
<evidence type="ECO:0000313" key="11">
    <source>
        <dbReference type="EMBL" id="SQB97617.1"/>
    </source>
</evidence>
<evidence type="ECO:0000259" key="10">
    <source>
        <dbReference type="Pfam" id="PF08501"/>
    </source>
</evidence>
<dbReference type="PANTHER" id="PTHR21089">
    <property type="entry name" value="SHIKIMATE DEHYDROGENASE"/>
    <property type="match status" value="1"/>
</dbReference>
<dbReference type="InterPro" id="IPR006151">
    <property type="entry name" value="Shikm_DH/Glu-tRNA_Rdtase"/>
</dbReference>
<keyword evidence="4 8" id="KW-0521">NADP</keyword>
<evidence type="ECO:0000313" key="12">
    <source>
        <dbReference type="Proteomes" id="UP000250166"/>
    </source>
</evidence>
<feature type="binding site" evidence="8">
    <location>
        <position position="206"/>
    </location>
    <ligand>
        <name>shikimate</name>
        <dbReference type="ChEBI" id="CHEBI:36208"/>
    </ligand>
</feature>
<dbReference type="GO" id="GO:0019632">
    <property type="term" value="P:shikimate metabolic process"/>
    <property type="evidence" value="ECO:0007669"/>
    <property type="project" value="InterPro"/>
</dbReference>
<evidence type="ECO:0000256" key="2">
    <source>
        <dbReference type="ARBA" id="ARBA00012962"/>
    </source>
</evidence>
<dbReference type="NCBIfam" id="TIGR00507">
    <property type="entry name" value="aroE"/>
    <property type="match status" value="1"/>
</dbReference>
<evidence type="ECO:0000256" key="4">
    <source>
        <dbReference type="ARBA" id="ARBA00022857"/>
    </source>
</evidence>
<evidence type="ECO:0000256" key="8">
    <source>
        <dbReference type="HAMAP-Rule" id="MF_00222"/>
    </source>
</evidence>
<dbReference type="Pfam" id="PF01488">
    <property type="entry name" value="Shikimate_DH"/>
    <property type="match status" value="1"/>
</dbReference>
<dbReference type="GO" id="GO:0005829">
    <property type="term" value="C:cytosol"/>
    <property type="evidence" value="ECO:0007669"/>
    <property type="project" value="TreeGrafter"/>
</dbReference>
<dbReference type="InterPro" id="IPR011342">
    <property type="entry name" value="Shikimate_DH"/>
</dbReference>
<dbReference type="InterPro" id="IPR036291">
    <property type="entry name" value="NAD(P)-bd_dom_sf"/>
</dbReference>
<evidence type="ECO:0000259" key="9">
    <source>
        <dbReference type="Pfam" id="PF01488"/>
    </source>
</evidence>
<feature type="binding site" evidence="8">
    <location>
        <begin position="119"/>
        <end position="123"/>
    </location>
    <ligand>
        <name>NADP(+)</name>
        <dbReference type="ChEBI" id="CHEBI:58349"/>
    </ligand>
</feature>
<comment type="subunit">
    <text evidence="8">Homodimer.</text>
</comment>
<dbReference type="Proteomes" id="UP000250166">
    <property type="component" value="Unassembled WGS sequence"/>
</dbReference>
<dbReference type="UniPathway" id="UPA00053">
    <property type="reaction ID" value="UER00087"/>
</dbReference>
<feature type="binding site" evidence="8">
    <location>
        <begin position="14"/>
        <end position="16"/>
    </location>
    <ligand>
        <name>shikimate</name>
        <dbReference type="ChEBI" id="CHEBI:36208"/>
    </ligand>
</feature>
<feature type="domain" description="Shikimate dehydrogenase substrate binding N-terminal" evidence="10">
    <location>
        <begin position="6"/>
        <end position="85"/>
    </location>
</feature>
<dbReference type="GO" id="GO:0050661">
    <property type="term" value="F:NADP binding"/>
    <property type="evidence" value="ECO:0007669"/>
    <property type="project" value="InterPro"/>
</dbReference>
<dbReference type="CDD" id="cd01065">
    <property type="entry name" value="NAD_bind_Shikimate_DH"/>
    <property type="match status" value="1"/>
</dbReference>
<sequence>MKQFCVFGNPIAHSLSPLIHNAILQSLNLPYLYGRFHLQEAKHLKATFLQLKLSGANITLPFKEQAFRQADEVRGIAQEIGAVNTFVYEDGKIIGYNTDALGFWTTIKDKNIQTALLIGAGGSAKAIALILKQNNINVFVTNRSTDKAHIFEEKNIPFVSQDKLLNTRYDLIINATSATLHNILPLRESLLYPLFESAKIAYDLMYGGQNIFLDSAKRHNLHTQDGQDMLIWQAIFALQLFCPELSQKLCDKEAYRIMSLVCK</sequence>
<dbReference type="GO" id="GO:0004764">
    <property type="term" value="F:shikimate 3-dehydrogenase (NADP+) activity"/>
    <property type="evidence" value="ECO:0007669"/>
    <property type="project" value="UniProtKB-UniRule"/>
</dbReference>
<dbReference type="NCBIfam" id="NF001316">
    <property type="entry name" value="PRK00258.2-5"/>
    <property type="match status" value="1"/>
</dbReference>
<evidence type="ECO:0000256" key="6">
    <source>
        <dbReference type="ARBA" id="ARBA00023141"/>
    </source>
</evidence>
<dbReference type="EC" id="1.1.1.25" evidence="2 8"/>
<evidence type="ECO:0000256" key="3">
    <source>
        <dbReference type="ARBA" id="ARBA00022605"/>
    </source>
</evidence>
<dbReference type="RefSeq" id="WP_112058263.1">
    <property type="nucleotide sequence ID" value="NZ_UAWL01000006.1"/>
</dbReference>
<dbReference type="SUPFAM" id="SSF53223">
    <property type="entry name" value="Aminoacid dehydrogenase-like, N-terminal domain"/>
    <property type="match status" value="1"/>
</dbReference>
<feature type="binding site" evidence="8">
    <location>
        <position position="233"/>
    </location>
    <ligand>
        <name>shikimate</name>
        <dbReference type="ChEBI" id="CHEBI:36208"/>
    </ligand>
</feature>
<evidence type="ECO:0000256" key="7">
    <source>
        <dbReference type="ARBA" id="ARBA00049442"/>
    </source>
</evidence>
<protein>
    <recommendedName>
        <fullName evidence="2 8">Shikimate dehydrogenase (NADP(+))</fullName>
        <shortName evidence="8">SDH</shortName>
        <ecNumber evidence="2 8">1.1.1.25</ecNumber>
    </recommendedName>
</protein>
<dbReference type="GO" id="GO:0009423">
    <property type="term" value="P:chorismate biosynthetic process"/>
    <property type="evidence" value="ECO:0007669"/>
    <property type="project" value="UniProtKB-UniRule"/>
</dbReference>
<keyword evidence="6 8" id="KW-0057">Aromatic amino acid biosynthesis</keyword>
<comment type="function">
    <text evidence="8">Involved in the biosynthesis of the chorismate, which leads to the biosynthesis of aromatic amino acids. Catalyzes the reversible NADPH linked reduction of 3-dehydroshikimate (DHSA) to yield shikimate (SA).</text>
</comment>
<dbReference type="GO" id="GO:0009073">
    <property type="term" value="P:aromatic amino acid family biosynthetic process"/>
    <property type="evidence" value="ECO:0007669"/>
    <property type="project" value="UniProtKB-KW"/>
</dbReference>
<feature type="binding site" evidence="8">
    <location>
        <position position="99"/>
    </location>
    <ligand>
        <name>shikimate</name>
        <dbReference type="ChEBI" id="CHEBI:36208"/>
    </ligand>
</feature>
<dbReference type="EMBL" id="UAWL01000006">
    <property type="protein sequence ID" value="SQB97617.1"/>
    <property type="molecule type" value="Genomic_DNA"/>
</dbReference>
<feature type="domain" description="Quinate/shikimate 5-dehydrogenase/glutamyl-tRNA reductase" evidence="9">
    <location>
        <begin position="111"/>
        <end position="180"/>
    </location>
</feature>
<proteinExistence type="inferred from homology"/>
<feature type="binding site" evidence="8">
    <location>
        <position position="59"/>
    </location>
    <ligand>
        <name>shikimate</name>
        <dbReference type="ChEBI" id="CHEBI:36208"/>
    </ligand>
</feature>
<dbReference type="GO" id="GO:0008652">
    <property type="term" value="P:amino acid biosynthetic process"/>
    <property type="evidence" value="ECO:0007669"/>
    <property type="project" value="UniProtKB-KW"/>
</dbReference>
<evidence type="ECO:0000256" key="1">
    <source>
        <dbReference type="ARBA" id="ARBA00004871"/>
    </source>
</evidence>
<accession>A0A2X3B7E0</accession>
<dbReference type="PANTHER" id="PTHR21089:SF1">
    <property type="entry name" value="BIFUNCTIONAL 3-DEHYDROQUINATE DEHYDRATASE_SHIKIMATE DEHYDROGENASE, CHLOROPLASTIC"/>
    <property type="match status" value="1"/>
</dbReference>
<feature type="active site" description="Proton acceptor" evidence="8">
    <location>
        <position position="63"/>
    </location>
</feature>
<dbReference type="Gene3D" id="3.40.50.10860">
    <property type="entry name" value="Leucine Dehydrogenase, chain A, domain 1"/>
    <property type="match status" value="1"/>
</dbReference>
<dbReference type="AlphaFoldDB" id="A0A2X3B7E0"/>
<feature type="binding site" evidence="8">
    <location>
        <position position="84"/>
    </location>
    <ligand>
        <name>shikimate</name>
        <dbReference type="ChEBI" id="CHEBI:36208"/>
    </ligand>
</feature>
<organism evidence="11 12">
    <name type="scientific">Helicobacter fennelliae</name>
    <dbReference type="NCBI Taxonomy" id="215"/>
    <lineage>
        <taxon>Bacteria</taxon>
        <taxon>Pseudomonadati</taxon>
        <taxon>Campylobacterota</taxon>
        <taxon>Epsilonproteobacteria</taxon>
        <taxon>Campylobacterales</taxon>
        <taxon>Helicobacteraceae</taxon>
        <taxon>Helicobacter</taxon>
    </lineage>
</organism>
<feature type="binding site" evidence="8">
    <location>
        <position position="204"/>
    </location>
    <ligand>
        <name>NADP(+)</name>
        <dbReference type="ChEBI" id="CHEBI:58349"/>
    </ligand>
</feature>
<keyword evidence="5 8" id="KW-0560">Oxidoreductase</keyword>
<comment type="pathway">
    <text evidence="1 8">Metabolic intermediate biosynthesis; chorismate biosynthesis; chorismate from D-erythrose 4-phosphate and phosphoenolpyruvate: step 4/7.</text>
</comment>
<gene>
    <name evidence="8 11" type="primary">aroE</name>
    <name evidence="11" type="ORF">NCTC13102_00288</name>
</gene>
<comment type="similarity">
    <text evidence="8">Belongs to the shikimate dehydrogenase family.</text>
</comment>
<comment type="catalytic activity">
    <reaction evidence="7 8">
        <text>shikimate + NADP(+) = 3-dehydroshikimate + NADPH + H(+)</text>
        <dbReference type="Rhea" id="RHEA:17737"/>
        <dbReference type="ChEBI" id="CHEBI:15378"/>
        <dbReference type="ChEBI" id="CHEBI:16630"/>
        <dbReference type="ChEBI" id="CHEBI:36208"/>
        <dbReference type="ChEBI" id="CHEBI:57783"/>
        <dbReference type="ChEBI" id="CHEBI:58349"/>
        <dbReference type="EC" id="1.1.1.25"/>
    </reaction>
</comment>
<dbReference type="Gene3D" id="3.40.50.720">
    <property type="entry name" value="NAD(P)-binding Rossmann-like Domain"/>
    <property type="match status" value="1"/>
</dbReference>
<dbReference type="SUPFAM" id="SSF51735">
    <property type="entry name" value="NAD(P)-binding Rossmann-fold domains"/>
    <property type="match status" value="1"/>
</dbReference>
<dbReference type="HAMAP" id="MF_00222">
    <property type="entry name" value="Shikimate_DH_AroE"/>
    <property type="match status" value="1"/>
</dbReference>
<dbReference type="InterPro" id="IPR046346">
    <property type="entry name" value="Aminoacid_DH-like_N_sf"/>
</dbReference>